<dbReference type="Pfam" id="PF09383">
    <property type="entry name" value="NIL"/>
    <property type="match status" value="1"/>
</dbReference>
<dbReference type="SUPFAM" id="SSF52540">
    <property type="entry name" value="P-loop containing nucleoside triphosphate hydrolases"/>
    <property type="match status" value="1"/>
</dbReference>
<dbReference type="SUPFAM" id="SSF55021">
    <property type="entry name" value="ACT-like"/>
    <property type="match status" value="1"/>
</dbReference>
<dbReference type="SMART" id="SM00382">
    <property type="entry name" value="AAA"/>
    <property type="match status" value="1"/>
</dbReference>
<dbReference type="InterPro" id="IPR041701">
    <property type="entry name" value="MetN_ABC"/>
</dbReference>
<keyword evidence="4 9" id="KW-0067">ATP-binding</keyword>
<name>A0ABS7HRY8_9MICO</name>
<dbReference type="SMART" id="SM00930">
    <property type="entry name" value="NIL"/>
    <property type="match status" value="1"/>
</dbReference>
<evidence type="ECO:0000256" key="6">
    <source>
        <dbReference type="ARBA" id="ARBA00022970"/>
    </source>
</evidence>
<evidence type="ECO:0000256" key="7">
    <source>
        <dbReference type="ARBA" id="ARBA00023136"/>
    </source>
</evidence>
<keyword evidence="3" id="KW-0547">Nucleotide-binding</keyword>
<keyword evidence="6" id="KW-0029">Amino-acid transport</keyword>
<dbReference type="InterPro" id="IPR003439">
    <property type="entry name" value="ABC_transporter-like_ATP-bd"/>
</dbReference>
<evidence type="ECO:0000259" key="8">
    <source>
        <dbReference type="PROSITE" id="PS50893"/>
    </source>
</evidence>
<gene>
    <name evidence="9" type="ORF">JNB62_17580</name>
</gene>
<proteinExistence type="predicted"/>
<dbReference type="InterPro" id="IPR027417">
    <property type="entry name" value="P-loop_NTPase"/>
</dbReference>
<dbReference type="CDD" id="cd03258">
    <property type="entry name" value="ABC_MetN_methionine_transporter"/>
    <property type="match status" value="1"/>
</dbReference>
<evidence type="ECO:0000256" key="3">
    <source>
        <dbReference type="ARBA" id="ARBA00022741"/>
    </source>
</evidence>
<keyword evidence="5" id="KW-1278">Translocase</keyword>
<dbReference type="Proteomes" id="UP001196843">
    <property type="component" value="Unassembled WGS sequence"/>
</dbReference>
<evidence type="ECO:0000313" key="9">
    <source>
        <dbReference type="EMBL" id="MBW9095495.1"/>
    </source>
</evidence>
<dbReference type="PROSITE" id="PS50893">
    <property type="entry name" value="ABC_TRANSPORTER_2"/>
    <property type="match status" value="1"/>
</dbReference>
<dbReference type="EMBL" id="JAEUAW010000019">
    <property type="protein sequence ID" value="MBW9095495.1"/>
    <property type="molecule type" value="Genomic_DNA"/>
</dbReference>
<dbReference type="InterPro" id="IPR003593">
    <property type="entry name" value="AAA+_ATPase"/>
</dbReference>
<dbReference type="GO" id="GO:0005524">
    <property type="term" value="F:ATP binding"/>
    <property type="evidence" value="ECO:0007669"/>
    <property type="project" value="UniProtKB-KW"/>
</dbReference>
<keyword evidence="1" id="KW-0813">Transport</keyword>
<accession>A0ABS7HRY8</accession>
<feature type="domain" description="ABC transporter" evidence="8">
    <location>
        <begin position="4"/>
        <end position="246"/>
    </location>
</feature>
<evidence type="ECO:0000256" key="5">
    <source>
        <dbReference type="ARBA" id="ARBA00022967"/>
    </source>
</evidence>
<keyword evidence="10" id="KW-1185">Reference proteome</keyword>
<dbReference type="PROSITE" id="PS00211">
    <property type="entry name" value="ABC_TRANSPORTER_1"/>
    <property type="match status" value="1"/>
</dbReference>
<dbReference type="Pfam" id="PF00005">
    <property type="entry name" value="ABC_tran"/>
    <property type="match status" value="1"/>
</dbReference>
<dbReference type="RefSeq" id="WP_220302192.1">
    <property type="nucleotide sequence ID" value="NZ_JAEUAW010000019.1"/>
</dbReference>
<evidence type="ECO:0000256" key="4">
    <source>
        <dbReference type="ARBA" id="ARBA00022840"/>
    </source>
</evidence>
<reference evidence="9 10" key="1">
    <citation type="journal article" date="2021" name="MBio">
        <title>Poor Competitiveness of Bradyrhizobium in Pigeon Pea Root Colonization in Indian Soils.</title>
        <authorList>
            <person name="Chalasani D."/>
            <person name="Basu A."/>
            <person name="Pullabhotla S.V.S.R.N."/>
            <person name="Jorrin B."/>
            <person name="Neal A.L."/>
            <person name="Poole P.S."/>
            <person name="Podile A.R."/>
            <person name="Tkacz A."/>
        </authorList>
    </citation>
    <scope>NUCLEOTIDE SEQUENCE [LARGE SCALE GENOMIC DNA]</scope>
    <source>
        <strain evidence="9 10">HU14</strain>
    </source>
</reference>
<keyword evidence="2" id="KW-1003">Cell membrane</keyword>
<evidence type="ECO:0000313" key="10">
    <source>
        <dbReference type="Proteomes" id="UP001196843"/>
    </source>
</evidence>
<dbReference type="InterPro" id="IPR045865">
    <property type="entry name" value="ACT-like_dom_sf"/>
</dbReference>
<dbReference type="InterPro" id="IPR018449">
    <property type="entry name" value="NIL_domain"/>
</dbReference>
<protein>
    <submittedName>
        <fullName evidence="9">Methionine ABC transporter ATP-binding protein</fullName>
    </submittedName>
</protein>
<comment type="caution">
    <text evidence="9">The sequence shown here is derived from an EMBL/GenBank/DDBJ whole genome shotgun (WGS) entry which is preliminary data.</text>
</comment>
<dbReference type="InterPro" id="IPR050086">
    <property type="entry name" value="MetN_ABC_transporter-like"/>
</dbReference>
<evidence type="ECO:0000256" key="1">
    <source>
        <dbReference type="ARBA" id="ARBA00022448"/>
    </source>
</evidence>
<sequence>MTLIRLTGVTKTFPPSSKDGSPVVAVDDVSLTVAEGDVCGIIGYSGAGKSTVLRLVNALETPTSGTVEIDGRDITHLRERELRALRGDIGMIFQQFNLFDSRTVAKNVAYPLEVARRPRAEIAARVDELLRFVGLADKAGSYPEQLSGGQKQRVGIARALATSPRILLADEATSALDPDTTQEVLALLKRVNDELGVTILVITHEMDVIRTLADRVVVMEHGRIIESGDVFDVLSSPQHAATQRFVASIIEDVPAGAQLRTLRERHPGRIVTLRVGDGGQIGHGGAEAGAGGATQADVFAALATHDVRFELVHGGINDIRGRVFGHLTLALTGEADAVQRAIDAVSAFAPLIEEDARG</sequence>
<dbReference type="PANTHER" id="PTHR43166">
    <property type="entry name" value="AMINO ACID IMPORT ATP-BINDING PROTEIN"/>
    <property type="match status" value="1"/>
</dbReference>
<dbReference type="PANTHER" id="PTHR43166:SF30">
    <property type="entry name" value="METHIONINE IMPORT ATP-BINDING PROTEIN METN"/>
    <property type="match status" value="1"/>
</dbReference>
<keyword evidence="7" id="KW-0472">Membrane</keyword>
<dbReference type="Gene3D" id="3.40.50.300">
    <property type="entry name" value="P-loop containing nucleotide triphosphate hydrolases"/>
    <property type="match status" value="1"/>
</dbReference>
<evidence type="ECO:0000256" key="2">
    <source>
        <dbReference type="ARBA" id="ARBA00022475"/>
    </source>
</evidence>
<dbReference type="InterPro" id="IPR017871">
    <property type="entry name" value="ABC_transporter-like_CS"/>
</dbReference>
<dbReference type="Gene3D" id="3.30.70.260">
    <property type="match status" value="1"/>
</dbReference>
<organism evidence="9 10">
    <name type="scientific">Microbacterium jejuense</name>
    <dbReference type="NCBI Taxonomy" id="1263637"/>
    <lineage>
        <taxon>Bacteria</taxon>
        <taxon>Bacillati</taxon>
        <taxon>Actinomycetota</taxon>
        <taxon>Actinomycetes</taxon>
        <taxon>Micrococcales</taxon>
        <taxon>Microbacteriaceae</taxon>
        <taxon>Microbacterium</taxon>
    </lineage>
</organism>